<reference evidence="1 2" key="1">
    <citation type="submission" date="2019-10" db="EMBL/GenBank/DDBJ databases">
        <title>Prolixibacter strains distinguished by the presence of nitrate reductase genes were adept at nitrate-dependent anaerobic corrosion of metallic iron and carbon steel.</title>
        <authorList>
            <person name="Iino T."/>
            <person name="Shono N."/>
            <person name="Ito K."/>
            <person name="Nakamura R."/>
            <person name="Sueoka K."/>
            <person name="Harayama S."/>
            <person name="Ohkuma M."/>
        </authorList>
    </citation>
    <scope>NUCLEOTIDE SEQUENCE [LARGE SCALE GENOMIC DNA]</scope>
    <source>
        <strain evidence="1 2">MIC1-1</strain>
    </source>
</reference>
<proteinExistence type="predicted"/>
<evidence type="ECO:0000313" key="1">
    <source>
        <dbReference type="EMBL" id="GET22351.1"/>
    </source>
</evidence>
<protein>
    <submittedName>
        <fullName evidence="1">Uncharacterized protein</fullName>
    </submittedName>
</protein>
<sequence length="57" mass="6890">MCKSVFKKEPGKMVAIAQNTDNRESPIEYWMFLNYQNIRWKYTPKYNKLKSENGEIK</sequence>
<dbReference type="Proteomes" id="UP000396862">
    <property type="component" value="Unassembled WGS sequence"/>
</dbReference>
<comment type="caution">
    <text evidence="1">The sequence shown here is derived from an EMBL/GenBank/DDBJ whole genome shotgun (WGS) entry which is preliminary data.</text>
</comment>
<name>A0ABQ0ZLM7_9BACT</name>
<keyword evidence="2" id="KW-1185">Reference proteome</keyword>
<evidence type="ECO:0000313" key="2">
    <source>
        <dbReference type="Proteomes" id="UP000396862"/>
    </source>
</evidence>
<gene>
    <name evidence="1" type="ORF">JCM18694_25970</name>
</gene>
<dbReference type="EMBL" id="BLAU01000001">
    <property type="protein sequence ID" value="GET22351.1"/>
    <property type="molecule type" value="Genomic_DNA"/>
</dbReference>
<organism evidence="1 2">
    <name type="scientific">Prolixibacter denitrificans</name>
    <dbReference type="NCBI Taxonomy" id="1541063"/>
    <lineage>
        <taxon>Bacteria</taxon>
        <taxon>Pseudomonadati</taxon>
        <taxon>Bacteroidota</taxon>
        <taxon>Bacteroidia</taxon>
        <taxon>Marinilabiliales</taxon>
        <taxon>Prolixibacteraceae</taxon>
        <taxon>Prolixibacter</taxon>
    </lineage>
</organism>
<accession>A0ABQ0ZLM7</accession>